<keyword evidence="9" id="KW-1185">Reference proteome</keyword>
<evidence type="ECO:0000256" key="5">
    <source>
        <dbReference type="ARBA" id="ARBA00022989"/>
    </source>
</evidence>
<keyword evidence="6" id="KW-0472">Membrane</keyword>
<dbReference type="Gene3D" id="3.40.50.300">
    <property type="entry name" value="P-loop containing nucleotide triphosphate hydrolases"/>
    <property type="match status" value="1"/>
</dbReference>
<keyword evidence="4" id="KW-0812">Transmembrane</keyword>
<name>A0ABT4PRS0_9MYCO</name>
<dbReference type="InterPro" id="IPR027417">
    <property type="entry name" value="P-loop_NTPase"/>
</dbReference>
<evidence type="ECO:0000256" key="1">
    <source>
        <dbReference type="ARBA" id="ARBA00004651"/>
    </source>
</evidence>
<protein>
    <submittedName>
        <fullName evidence="8">Wzz/FepE/Etk N-terminal domain-containing protein</fullName>
    </submittedName>
</protein>
<evidence type="ECO:0000256" key="3">
    <source>
        <dbReference type="ARBA" id="ARBA00022475"/>
    </source>
</evidence>
<organism evidence="8 9">
    <name type="scientific">Mycobacterium hippophais</name>
    <dbReference type="NCBI Taxonomy" id="3016340"/>
    <lineage>
        <taxon>Bacteria</taxon>
        <taxon>Bacillati</taxon>
        <taxon>Actinomycetota</taxon>
        <taxon>Actinomycetes</taxon>
        <taxon>Mycobacteriales</taxon>
        <taxon>Mycobacteriaceae</taxon>
        <taxon>Mycobacterium</taxon>
    </lineage>
</organism>
<keyword evidence="3" id="KW-1003">Cell membrane</keyword>
<gene>
    <name evidence="8" type="ORF">O6P37_10365</name>
</gene>
<dbReference type="InterPro" id="IPR003856">
    <property type="entry name" value="LPS_length_determ_N"/>
</dbReference>
<accession>A0ABT4PRS0</accession>
<dbReference type="PANTHER" id="PTHR32309:SF31">
    <property type="entry name" value="CAPSULAR EXOPOLYSACCHARIDE FAMILY"/>
    <property type="match status" value="1"/>
</dbReference>
<comment type="similarity">
    <text evidence="2">Belongs to the CpsC/CapA family.</text>
</comment>
<evidence type="ECO:0000313" key="8">
    <source>
        <dbReference type="EMBL" id="MCZ8379267.1"/>
    </source>
</evidence>
<evidence type="ECO:0000256" key="2">
    <source>
        <dbReference type="ARBA" id="ARBA00006683"/>
    </source>
</evidence>
<evidence type="ECO:0000256" key="4">
    <source>
        <dbReference type="ARBA" id="ARBA00022692"/>
    </source>
</evidence>
<dbReference type="InterPro" id="IPR050445">
    <property type="entry name" value="Bact_polysacc_biosynth/exp"/>
</dbReference>
<proteinExistence type="inferred from homology"/>
<evidence type="ECO:0000313" key="9">
    <source>
        <dbReference type="Proteomes" id="UP001142153"/>
    </source>
</evidence>
<dbReference type="Proteomes" id="UP001142153">
    <property type="component" value="Unassembled WGS sequence"/>
</dbReference>
<comment type="subcellular location">
    <subcellularLocation>
        <location evidence="1">Cell membrane</location>
        <topology evidence="1">Multi-pass membrane protein</topology>
    </subcellularLocation>
</comment>
<keyword evidence="5" id="KW-1133">Transmembrane helix</keyword>
<dbReference type="RefSeq" id="WP_269893970.1">
    <property type="nucleotide sequence ID" value="NZ_JAPZPY010000003.1"/>
</dbReference>
<reference evidence="8" key="1">
    <citation type="submission" date="2022-12" db="EMBL/GenBank/DDBJ databases">
        <authorList>
            <person name="Deng Y."/>
            <person name="Zhang Y.-Q."/>
        </authorList>
    </citation>
    <scope>NUCLEOTIDE SEQUENCE</scope>
    <source>
        <strain evidence="8">CPCC 205372</strain>
    </source>
</reference>
<dbReference type="EMBL" id="JAPZPY010000003">
    <property type="protein sequence ID" value="MCZ8379267.1"/>
    <property type="molecule type" value="Genomic_DNA"/>
</dbReference>
<dbReference type="SUPFAM" id="SSF52540">
    <property type="entry name" value="P-loop containing nucleoside triphosphate hydrolases"/>
    <property type="match status" value="1"/>
</dbReference>
<feature type="domain" description="Polysaccharide chain length determinant N-terminal" evidence="7">
    <location>
        <begin position="1"/>
        <end position="89"/>
    </location>
</feature>
<comment type="caution">
    <text evidence="8">The sequence shown here is derived from an EMBL/GenBank/DDBJ whole genome shotgun (WGS) entry which is preliminary data.</text>
</comment>
<evidence type="ECO:0000259" key="7">
    <source>
        <dbReference type="Pfam" id="PF02706"/>
    </source>
</evidence>
<sequence length="430" mass="45867">MDFGRMLAAIRRRWWMLAVAVGLGVGIGVLAMRLAAPEYTSTARLFVSTTGGTSSSESYSGEQFSQQRNASYAQIIASEVMAQRVIDELRLPMSAAELSSNITAAIVPRTVLLDVSVRDRSPERAAAIANTLSAQFIAFVGPLETPVGQNEPRSTITVVDRAEVPTAPTSPQLATNLFYGASGGLVLGLLWIAASAVLSRRIESAADLSRLVDAPILGPVEIGKSDVETRLFRNGWTAREAEDFRRMRVLVDAQRPSPRVLLITSSSRDHVATAFAANLAAALCEAAQPTVVIFTSESLGMNVDSPAFDGRETGLAEMLEGRATLDEIIRPTPKPKLSVILPGKSGNLDSLLSSPVMSTVVDSLKEEFDRVVIVARSVNEGSAAAVLSAIADADLLIVDPRSARRRHVQHAISEFSAARAHLLGVVLAKT</sequence>
<evidence type="ECO:0000256" key="6">
    <source>
        <dbReference type="ARBA" id="ARBA00023136"/>
    </source>
</evidence>
<dbReference type="Pfam" id="PF02706">
    <property type="entry name" value="Wzz"/>
    <property type="match status" value="1"/>
</dbReference>
<dbReference type="PANTHER" id="PTHR32309">
    <property type="entry name" value="TYROSINE-PROTEIN KINASE"/>
    <property type="match status" value="1"/>
</dbReference>